<gene>
    <name evidence="1" type="ORF">M9Y10_037530</name>
</gene>
<dbReference type="EMBL" id="JAPFFF010000064">
    <property type="protein sequence ID" value="KAK8836596.1"/>
    <property type="molecule type" value="Genomic_DNA"/>
</dbReference>
<sequence length="342" mass="40118">MSTLISCLNNSNIIDSHSEFGSAPSIVDDDQYRNLIFDPSLMIIGTEQIIEKYNLNSNNEQLKEWYVELSKIKYQLFNKTLDTKCNIDRNTKWIADAVNVFDSLPPLLAFSKSKPVIPEFDEILVESTDTAELKKFIRKVNYEMLGYHCNHKVMNEQCDQVFKHIADIYHSKEYIEYESFIDKIAKFIYEVRESDKYNKAYNSFDNLQLPIVSQIKHMIDNIIQINGSITAYNAKTNPECSKCKSALRKYEYSLREITRMRAEIKSLHQEIKSSPADSKYDIYKFISKNYSNIDRVPLRDVKDRYKQEFNISLTFDKLTNLIEGTKLFKISNTHNVKYMVRL</sequence>
<dbReference type="InterPro" id="IPR024365">
    <property type="entry name" value="DUF3839"/>
</dbReference>
<evidence type="ECO:0000313" key="2">
    <source>
        <dbReference type="Proteomes" id="UP001470230"/>
    </source>
</evidence>
<name>A0ABR2GSF1_9EUKA</name>
<evidence type="ECO:0000313" key="1">
    <source>
        <dbReference type="EMBL" id="KAK8836596.1"/>
    </source>
</evidence>
<reference evidence="1 2" key="1">
    <citation type="submission" date="2024-04" db="EMBL/GenBank/DDBJ databases">
        <title>Tritrichomonas musculus Genome.</title>
        <authorList>
            <person name="Alves-Ferreira E."/>
            <person name="Grigg M."/>
            <person name="Lorenzi H."/>
            <person name="Galac M."/>
        </authorList>
    </citation>
    <scope>NUCLEOTIDE SEQUENCE [LARGE SCALE GENOMIC DNA]</scope>
    <source>
        <strain evidence="1 2">EAF2021</strain>
    </source>
</reference>
<dbReference type="Proteomes" id="UP001470230">
    <property type="component" value="Unassembled WGS sequence"/>
</dbReference>
<proteinExistence type="predicted"/>
<keyword evidence="2" id="KW-1185">Reference proteome</keyword>
<protein>
    <submittedName>
        <fullName evidence="1">Uncharacterized protein</fullName>
    </submittedName>
</protein>
<organism evidence="1 2">
    <name type="scientific">Tritrichomonas musculus</name>
    <dbReference type="NCBI Taxonomy" id="1915356"/>
    <lineage>
        <taxon>Eukaryota</taxon>
        <taxon>Metamonada</taxon>
        <taxon>Parabasalia</taxon>
        <taxon>Tritrichomonadida</taxon>
        <taxon>Tritrichomonadidae</taxon>
        <taxon>Tritrichomonas</taxon>
    </lineage>
</organism>
<accession>A0ABR2GSF1</accession>
<dbReference type="Pfam" id="PF12943">
    <property type="entry name" value="DUF3839"/>
    <property type="match status" value="1"/>
</dbReference>
<comment type="caution">
    <text evidence="1">The sequence shown here is derived from an EMBL/GenBank/DDBJ whole genome shotgun (WGS) entry which is preliminary data.</text>
</comment>